<feature type="signal peptide" evidence="3">
    <location>
        <begin position="1"/>
        <end position="19"/>
    </location>
</feature>
<organism evidence="4">
    <name type="scientific">Culex pipiens</name>
    <name type="common">House mosquito</name>
    <dbReference type="NCBI Taxonomy" id="7175"/>
    <lineage>
        <taxon>Eukaryota</taxon>
        <taxon>Metazoa</taxon>
        <taxon>Ecdysozoa</taxon>
        <taxon>Arthropoda</taxon>
        <taxon>Hexapoda</taxon>
        <taxon>Insecta</taxon>
        <taxon>Pterygota</taxon>
        <taxon>Neoptera</taxon>
        <taxon>Endopterygota</taxon>
        <taxon>Diptera</taxon>
        <taxon>Nematocera</taxon>
        <taxon>Culicoidea</taxon>
        <taxon>Culicidae</taxon>
        <taxon>Culicinae</taxon>
        <taxon>Culicini</taxon>
        <taxon>Culex</taxon>
        <taxon>Culex</taxon>
    </lineage>
</organism>
<evidence type="ECO:0000256" key="1">
    <source>
        <dbReference type="ARBA" id="ARBA00022729"/>
    </source>
</evidence>
<dbReference type="EMBL" id="HBUE01307609">
    <property type="protein sequence ID" value="CAG6581808.1"/>
    <property type="molecule type" value="Transcribed_RNA"/>
</dbReference>
<feature type="region of interest" description="Disordered" evidence="2">
    <location>
        <begin position="582"/>
        <end position="812"/>
    </location>
</feature>
<dbReference type="EMBL" id="HBUE01307611">
    <property type="protein sequence ID" value="CAG6581810.1"/>
    <property type="molecule type" value="Transcribed_RNA"/>
</dbReference>
<reference evidence="4" key="1">
    <citation type="submission" date="2021-05" db="EMBL/GenBank/DDBJ databases">
        <authorList>
            <person name="Alioto T."/>
            <person name="Alioto T."/>
            <person name="Gomez Garrido J."/>
        </authorList>
    </citation>
    <scope>NUCLEOTIDE SEQUENCE</scope>
</reference>
<dbReference type="SUPFAM" id="SSF51445">
    <property type="entry name" value="(Trans)glycosidases"/>
    <property type="match status" value="1"/>
</dbReference>
<feature type="compositionally biased region" description="Polar residues" evidence="2">
    <location>
        <begin position="618"/>
        <end position="629"/>
    </location>
</feature>
<sequence>MESWKLFLVLSLTVGAVACLDLEDSAPRPLIVCHVSIYPEISGAIQEKLDDCDHVIVSYDGLCDLAKYFLNFSDTIRIGLIRSRAPHAKILRQVEVKFDENFDPILAVHNVQASLAGGVFDGVELVSDLVHLDQQGQIKYAQFLKILKQNLNDQVLITNSFVCSQQLPAFLLNAMSEVLDYVILLPSSQNASIEGSALEPRVYSGSMANCLLGANFPRNKIVLGLPTGGKLVDSSVDRETHSNLIPYGNVCELQEEQQRHCEEQQNLDCSLFEDGVKLIYDDPNSAGRRALQCVGCKLKGVSIALSYDDPAGICVGSSFPLLSAVQNVFEYRSGVLGFNGCPSDSEESDVGSNPEIQFDISSHSIENYQFDISSHSIENYHLDSKKEGDCSCVQGALCNGCTLRKRLQQTLKSSENVASLSKDVTEKVLGSLDRVVTLVSLMMQYRSMHPHVTRISPLLEHAGPPVMQPDERPSLPPSSNAGLSEEVYPSLLSGSDQIQTAETNPDTQPGPPVEVEPVQTSGVDAILTDEVGQNSPSGLDQVETVEVDPVPQPDPAGEVEPDRISGVDPKLTDEVVQNLPSGLDQVETDEGDPVPQPDPAGEVNPVQKSGIDAIQTGEVEQNLPSGSDQVETDEVDLDTQPGPPFEVDLVQKSGIDAIQTDEVGQNLPSGSGQVETVEVDPAPQPDPTGEVDPVQTSGLDTVLYGEVEPNLPSGSNQVQIDEDPQPGQASDLTNENDDLPSGPDSEPGLVEPAQENFNEQTEPPPGDQADDDSGPDSQHTDQGNQITSAGPDTEPFVEEYPSVPIELDAGQEDSVITIEELKSSRSFPEYSEVDYDSPQK</sequence>
<dbReference type="InterPro" id="IPR017853">
    <property type="entry name" value="GH"/>
</dbReference>
<feature type="compositionally biased region" description="Polar residues" evidence="2">
    <location>
        <begin position="662"/>
        <end position="674"/>
    </location>
</feature>
<keyword evidence="1 3" id="KW-0732">Signal</keyword>
<feature type="chain" id="PRO_5036428267" evidence="3">
    <location>
        <begin position="20"/>
        <end position="840"/>
    </location>
</feature>
<evidence type="ECO:0000256" key="3">
    <source>
        <dbReference type="SAM" id="SignalP"/>
    </source>
</evidence>
<dbReference type="PROSITE" id="PS51257">
    <property type="entry name" value="PROKAR_LIPOPROTEIN"/>
    <property type="match status" value="1"/>
</dbReference>
<name>A0A8D8K3W7_CULPI</name>
<feature type="compositionally biased region" description="Polar residues" evidence="2">
    <location>
        <begin position="775"/>
        <end position="790"/>
    </location>
</feature>
<evidence type="ECO:0000256" key="2">
    <source>
        <dbReference type="SAM" id="MobiDB-lite"/>
    </source>
</evidence>
<proteinExistence type="predicted"/>
<accession>A0A8D8K3W7</accession>
<protein>
    <submittedName>
        <fullName evidence="4">(northern house mosquito) hypothetical protein</fullName>
    </submittedName>
</protein>
<feature type="region of interest" description="Disordered" evidence="2">
    <location>
        <begin position="460"/>
        <end position="485"/>
    </location>
</feature>
<feature type="region of interest" description="Disordered" evidence="2">
    <location>
        <begin position="547"/>
        <end position="570"/>
    </location>
</feature>
<dbReference type="AlphaFoldDB" id="A0A8D8K3W7"/>
<evidence type="ECO:0000313" key="4">
    <source>
        <dbReference type="EMBL" id="CAG6581808.1"/>
    </source>
</evidence>
<feature type="compositionally biased region" description="Basic and acidic residues" evidence="2">
    <location>
        <begin position="560"/>
        <end position="570"/>
    </location>
</feature>